<evidence type="ECO:0000313" key="2">
    <source>
        <dbReference type="Proteomes" id="UP000304953"/>
    </source>
</evidence>
<dbReference type="EMBL" id="SRYA01000028">
    <property type="protein sequence ID" value="TGY95511.1"/>
    <property type="molecule type" value="Genomic_DNA"/>
</dbReference>
<keyword evidence="2" id="KW-1185">Reference proteome</keyword>
<evidence type="ECO:0000313" key="1">
    <source>
        <dbReference type="EMBL" id="TGY95511.1"/>
    </source>
</evidence>
<accession>A0AC61RUI1</accession>
<reference evidence="1" key="1">
    <citation type="submission" date="2019-04" db="EMBL/GenBank/DDBJ databases">
        <title>Microbes associate with the intestines of laboratory mice.</title>
        <authorList>
            <person name="Navarre W."/>
            <person name="Wong E."/>
            <person name="Huang K."/>
            <person name="Tropini C."/>
            <person name="Ng K."/>
            <person name="Yu B."/>
        </authorList>
    </citation>
    <scope>NUCLEOTIDE SEQUENCE</scope>
    <source>
        <strain evidence="1">NM01_1-7b</strain>
    </source>
</reference>
<comment type="caution">
    <text evidence="1">The sequence shown here is derived from an EMBL/GenBank/DDBJ whole genome shotgun (WGS) entry which is preliminary data.</text>
</comment>
<protein>
    <submittedName>
        <fullName evidence="1">RluA family pseudouridine synthase</fullName>
    </submittedName>
</protein>
<name>A0AC61RUI1_9FIRM</name>
<sequence length="233" mass="26065">MKIIYEDNEIIICHKMPGVPVQTARTGQQDMVSMLRNYFADKGESTEIFLIRRLDQPVEGIMVFARSSKAAAILSRQVQEKSVEKQYLALAEGQFKEKTGELEDYLLKDGKNNTSQVVPKGTKGAKPARLFYEVKKVFSKSEQSAGILAAACQSETVSLVKIRLDTGRHHQIRVQMAHAGHPLVGDKKYNINCPSGYLPVGLCSVQTSFCHPRTGERMEFTVEPMGRLFTELL</sequence>
<gene>
    <name evidence="1" type="ORF">E5329_14575</name>
</gene>
<organism evidence="1 2">
    <name type="scientific">Petralouisia muris</name>
    <dbReference type="NCBI Taxonomy" id="3032872"/>
    <lineage>
        <taxon>Bacteria</taxon>
        <taxon>Bacillati</taxon>
        <taxon>Bacillota</taxon>
        <taxon>Clostridia</taxon>
        <taxon>Lachnospirales</taxon>
        <taxon>Lachnospiraceae</taxon>
        <taxon>Petralouisia</taxon>
    </lineage>
</organism>
<proteinExistence type="predicted"/>
<dbReference type="Proteomes" id="UP000304953">
    <property type="component" value="Unassembled WGS sequence"/>
</dbReference>